<feature type="domain" description="DUF5916" evidence="1">
    <location>
        <begin position="217"/>
        <end position="323"/>
    </location>
</feature>
<sequence length="706" mass="81600">MSLIITLFLLCSDKQLQMTYVEPGPVIDGYIENIWLAGDSAYDFVQHYPDEKEPAGDRTVVYALQDDHNLYFAFRCYTENYCFTRGLTKEEDNVAVAIDPFGSRTTAYYFLLNASGLFDDGWIVDDGRTYDDSWDGVWYKAIKKYDDRYEVEFKIPFKSIRYKKGLEKWGIQFLRYITENNETDYWTEVTQIEGDMISKWPALTGVRPRSQGYYFELYPEAYFRYNNYTGEDPEYKPSASMNVKWDITPQMTFNATAFPDFAQIESDPFSLNLGRYPTYLDERRPFFLEGKDIFRMSDFGEGKGFFDPLEIFYSRRVGKSVNGEAIPIIGGGKVTIKSQDWNIGFLGAYTDEYEHICDGDTLVDPDRGFGVLRAKHRIIGNSDIGLLYSGSFHDPDDYNQTIGMDLVYRQGMNQFILQGAASDHNQKCGWAANTGFFGLIGNFLTIAKAQVVNDSFDVSDIGFVPWAGMKEILLLCGPYYQWRKSYVRNLFIAPGAYLVQEPGSDKWSTLGMVEINPNFKHNWGFDLSLTAGPYYEADTNYLFRQFNWSIWGRLMRHWCNLSTNYTYTYNYFRDYLAYRSSNSFSYNYSIIDPLSVGISSNLWIEWDTTNAIIEMTPRLRSNILYRFNAVIKLSVFTELVMTTPGIDFGSTGLNTMRTGALFSWNFLPKSWIYVAINDYRIDENNDGELDPKYLIGAIKASYLLYF</sequence>
<proteinExistence type="predicted"/>
<dbReference type="Proteomes" id="UP000177025">
    <property type="component" value="Unassembled WGS sequence"/>
</dbReference>
<name>A0A1F4UD52_UNCW3</name>
<evidence type="ECO:0000259" key="1">
    <source>
        <dbReference type="Pfam" id="PF19313"/>
    </source>
</evidence>
<reference evidence="2 3" key="1">
    <citation type="journal article" date="2016" name="Nat. Commun.">
        <title>Thousands of microbial genomes shed light on interconnected biogeochemical processes in an aquifer system.</title>
        <authorList>
            <person name="Anantharaman K."/>
            <person name="Brown C.T."/>
            <person name="Hug L.A."/>
            <person name="Sharon I."/>
            <person name="Castelle C.J."/>
            <person name="Probst A.J."/>
            <person name="Thomas B.C."/>
            <person name="Singh A."/>
            <person name="Wilkins M.J."/>
            <person name="Karaoz U."/>
            <person name="Brodie E.L."/>
            <person name="Williams K.H."/>
            <person name="Hubbard S.S."/>
            <person name="Banfield J.F."/>
        </authorList>
    </citation>
    <scope>NUCLEOTIDE SEQUENCE [LARGE SCALE GENOMIC DNA]</scope>
</reference>
<protein>
    <recommendedName>
        <fullName evidence="1">DUF5916 domain-containing protein</fullName>
    </recommendedName>
</protein>
<evidence type="ECO:0000313" key="3">
    <source>
        <dbReference type="Proteomes" id="UP000177025"/>
    </source>
</evidence>
<dbReference type="InterPro" id="IPR045670">
    <property type="entry name" value="DUF5916"/>
</dbReference>
<comment type="caution">
    <text evidence="2">The sequence shown here is derived from an EMBL/GenBank/DDBJ whole genome shotgun (WGS) entry which is preliminary data.</text>
</comment>
<dbReference type="AlphaFoldDB" id="A0A1F4UD52"/>
<accession>A0A1F4UD52</accession>
<dbReference type="Gene3D" id="2.60.40.1190">
    <property type="match status" value="1"/>
</dbReference>
<dbReference type="SUPFAM" id="SSF49344">
    <property type="entry name" value="CBD9-like"/>
    <property type="match status" value="1"/>
</dbReference>
<dbReference type="EMBL" id="MEUM01000079">
    <property type="protein sequence ID" value="OGC42173.1"/>
    <property type="molecule type" value="Genomic_DNA"/>
</dbReference>
<organism evidence="2 3">
    <name type="scientific">candidate division WOR-3 bacterium RBG_13_43_14</name>
    <dbReference type="NCBI Taxonomy" id="1802590"/>
    <lineage>
        <taxon>Bacteria</taxon>
        <taxon>Bacteria division WOR-3</taxon>
    </lineage>
</organism>
<evidence type="ECO:0000313" key="2">
    <source>
        <dbReference type="EMBL" id="OGC42173.1"/>
    </source>
</evidence>
<dbReference type="CDD" id="cd09618">
    <property type="entry name" value="CBM9_like_2"/>
    <property type="match status" value="1"/>
</dbReference>
<gene>
    <name evidence="2" type="ORF">A2Y85_01985</name>
</gene>
<dbReference type="Pfam" id="PF19313">
    <property type="entry name" value="DUF5916"/>
    <property type="match status" value="1"/>
</dbReference>